<dbReference type="SUPFAM" id="SSF50249">
    <property type="entry name" value="Nucleic acid-binding proteins"/>
    <property type="match status" value="1"/>
</dbReference>
<dbReference type="Gene3D" id="2.40.50.140">
    <property type="entry name" value="Nucleic acid-binding proteins"/>
    <property type="match status" value="1"/>
</dbReference>
<dbReference type="PROSITE" id="PS51857">
    <property type="entry name" value="CSD_2"/>
    <property type="match status" value="1"/>
</dbReference>
<sequence>MEKRYGFIQREDVDEDVFVHRSGILKYKNTPCLWKGLKVEFSVVETSKGIKAESVTGPNGEEIALALFVIQRRRVRRSIRNQEEGGGDGEYRRQRRGPGRPRPGNEETDGTFYDPMGPYSRSRNRPDENGDQEEELPNIRGGRRGRGRPRGGRGMRSYGQGGGDIDEQYAEENYQNGENNGMAPGPRIRHRRPRVRRNDLNIQEGDNACPEGTVFNINGINKSERRGIPRRRGNRG</sequence>
<dbReference type="OrthoDB" id="203339at2759"/>
<dbReference type="CDD" id="cd04458">
    <property type="entry name" value="CSP_CDS"/>
    <property type="match status" value="1"/>
</dbReference>
<dbReference type="AlphaFoldDB" id="A0A448WKN7"/>
<proteinExistence type="predicted"/>
<dbReference type="InterPro" id="IPR050181">
    <property type="entry name" value="Cold_shock_domain"/>
</dbReference>
<dbReference type="GO" id="GO:0003676">
    <property type="term" value="F:nucleic acid binding"/>
    <property type="evidence" value="ECO:0007669"/>
    <property type="project" value="InterPro"/>
</dbReference>
<evidence type="ECO:0000259" key="2">
    <source>
        <dbReference type="PROSITE" id="PS51857"/>
    </source>
</evidence>
<accession>A0A448WKN7</accession>
<dbReference type="SMART" id="SM00357">
    <property type="entry name" value="CSP"/>
    <property type="match status" value="1"/>
</dbReference>
<dbReference type="PANTHER" id="PTHR11544">
    <property type="entry name" value="COLD SHOCK DOMAIN CONTAINING PROTEINS"/>
    <property type="match status" value="1"/>
</dbReference>
<dbReference type="Pfam" id="PF00313">
    <property type="entry name" value="CSD"/>
    <property type="match status" value="1"/>
</dbReference>
<evidence type="ECO:0000313" key="3">
    <source>
        <dbReference type="EMBL" id="VEL14101.1"/>
    </source>
</evidence>
<dbReference type="InterPro" id="IPR019844">
    <property type="entry name" value="CSD_CS"/>
</dbReference>
<dbReference type="InterPro" id="IPR011129">
    <property type="entry name" value="CSD"/>
</dbReference>
<dbReference type="EMBL" id="CAAALY010020005">
    <property type="protein sequence ID" value="VEL14101.1"/>
    <property type="molecule type" value="Genomic_DNA"/>
</dbReference>
<evidence type="ECO:0000256" key="1">
    <source>
        <dbReference type="SAM" id="MobiDB-lite"/>
    </source>
</evidence>
<dbReference type="PROSITE" id="PS00352">
    <property type="entry name" value="CSD_1"/>
    <property type="match status" value="1"/>
</dbReference>
<reference evidence="3" key="1">
    <citation type="submission" date="2018-11" db="EMBL/GenBank/DDBJ databases">
        <authorList>
            <consortium name="Pathogen Informatics"/>
        </authorList>
    </citation>
    <scope>NUCLEOTIDE SEQUENCE</scope>
</reference>
<keyword evidence="4" id="KW-1185">Reference proteome</keyword>
<protein>
    <recommendedName>
        <fullName evidence="2">CSD domain-containing protein</fullName>
    </recommendedName>
</protein>
<dbReference type="InterPro" id="IPR012340">
    <property type="entry name" value="NA-bd_OB-fold"/>
</dbReference>
<feature type="compositionally biased region" description="Basic residues" evidence="1">
    <location>
        <begin position="141"/>
        <end position="153"/>
    </location>
</feature>
<organism evidence="3 4">
    <name type="scientific">Protopolystoma xenopodis</name>
    <dbReference type="NCBI Taxonomy" id="117903"/>
    <lineage>
        <taxon>Eukaryota</taxon>
        <taxon>Metazoa</taxon>
        <taxon>Spiralia</taxon>
        <taxon>Lophotrochozoa</taxon>
        <taxon>Platyhelminthes</taxon>
        <taxon>Monogenea</taxon>
        <taxon>Polyopisthocotylea</taxon>
        <taxon>Polystomatidea</taxon>
        <taxon>Polystomatidae</taxon>
        <taxon>Protopolystoma</taxon>
    </lineage>
</organism>
<evidence type="ECO:0000313" key="4">
    <source>
        <dbReference type="Proteomes" id="UP000784294"/>
    </source>
</evidence>
<dbReference type="Proteomes" id="UP000784294">
    <property type="component" value="Unassembled WGS sequence"/>
</dbReference>
<comment type="caution">
    <text evidence="3">The sequence shown here is derived from an EMBL/GenBank/DDBJ whole genome shotgun (WGS) entry which is preliminary data.</text>
</comment>
<feature type="domain" description="CSD" evidence="2">
    <location>
        <begin position="1"/>
        <end position="57"/>
    </location>
</feature>
<name>A0A448WKN7_9PLAT</name>
<dbReference type="InterPro" id="IPR002059">
    <property type="entry name" value="CSP_DNA-bd"/>
</dbReference>
<feature type="region of interest" description="Disordered" evidence="1">
    <location>
        <begin position="79"/>
        <end position="236"/>
    </location>
</feature>
<gene>
    <name evidence="3" type="ORF">PXEA_LOCUS7541</name>
</gene>